<reference evidence="1" key="1">
    <citation type="submission" date="2021-10" db="EMBL/GenBank/DDBJ databases">
        <title>Tropical sea cucumber genome reveals ecological adaptation and Cuvierian tubules defense mechanism.</title>
        <authorList>
            <person name="Chen T."/>
        </authorList>
    </citation>
    <scope>NUCLEOTIDE SEQUENCE</scope>
    <source>
        <strain evidence="1">Nanhai2018</strain>
        <tissue evidence="1">Muscle</tissue>
    </source>
</reference>
<dbReference type="AlphaFoldDB" id="A0A9Q1C8S3"/>
<proteinExistence type="predicted"/>
<name>A0A9Q1C8S3_HOLLE</name>
<protein>
    <submittedName>
        <fullName evidence="1">Uncharacterized protein</fullName>
    </submittedName>
</protein>
<accession>A0A9Q1C8S3</accession>
<evidence type="ECO:0000313" key="1">
    <source>
        <dbReference type="EMBL" id="KAJ8040447.1"/>
    </source>
</evidence>
<organism evidence="1 2">
    <name type="scientific">Holothuria leucospilota</name>
    <name type="common">Black long sea cucumber</name>
    <name type="synonym">Mertensiothuria leucospilota</name>
    <dbReference type="NCBI Taxonomy" id="206669"/>
    <lineage>
        <taxon>Eukaryota</taxon>
        <taxon>Metazoa</taxon>
        <taxon>Echinodermata</taxon>
        <taxon>Eleutherozoa</taxon>
        <taxon>Echinozoa</taxon>
        <taxon>Holothuroidea</taxon>
        <taxon>Aspidochirotacea</taxon>
        <taxon>Aspidochirotida</taxon>
        <taxon>Holothuriidae</taxon>
        <taxon>Holothuria</taxon>
    </lineage>
</organism>
<evidence type="ECO:0000313" key="2">
    <source>
        <dbReference type="Proteomes" id="UP001152320"/>
    </source>
</evidence>
<comment type="caution">
    <text evidence="1">The sequence shown here is derived from an EMBL/GenBank/DDBJ whole genome shotgun (WGS) entry which is preliminary data.</text>
</comment>
<sequence length="101" mass="11625">MYITYKIYDLKQALQANTLYPFNRDIGFRAYKGVLVDSNCEDWKDPQFLMHVMALRAQCISHMTLIDHENLSWPMSSAIPALANVLDKINDCLQTAAEELE</sequence>
<gene>
    <name evidence="1" type="ORF">HOLleu_14742</name>
</gene>
<dbReference type="EMBL" id="JAIZAY010000006">
    <property type="protein sequence ID" value="KAJ8040447.1"/>
    <property type="molecule type" value="Genomic_DNA"/>
</dbReference>
<keyword evidence="2" id="KW-1185">Reference proteome</keyword>
<dbReference type="Proteomes" id="UP001152320">
    <property type="component" value="Chromosome 6"/>
</dbReference>